<dbReference type="AlphaFoldDB" id="A0A7L5BZS1"/>
<dbReference type="InterPro" id="IPR013022">
    <property type="entry name" value="Xyl_isomerase-like_TIM-brl"/>
</dbReference>
<dbReference type="EMBL" id="CP049056">
    <property type="protein sequence ID" value="QIE56017.1"/>
    <property type="molecule type" value="Genomic_DNA"/>
</dbReference>
<protein>
    <submittedName>
        <fullName evidence="2">Sugar phosphate isomerase/epimerase</fullName>
    </submittedName>
</protein>
<keyword evidence="3" id="KW-1185">Reference proteome</keyword>
<dbReference type="InterPro" id="IPR036237">
    <property type="entry name" value="Xyl_isomerase-like_sf"/>
</dbReference>
<dbReference type="PANTHER" id="PTHR12110:SF53">
    <property type="entry name" value="BLR5974 PROTEIN"/>
    <property type="match status" value="1"/>
</dbReference>
<dbReference type="GO" id="GO:0016853">
    <property type="term" value="F:isomerase activity"/>
    <property type="evidence" value="ECO:0007669"/>
    <property type="project" value="UniProtKB-KW"/>
</dbReference>
<dbReference type="Proteomes" id="UP000503336">
    <property type="component" value="Chromosome"/>
</dbReference>
<dbReference type="KEGG" id="hdh:G5B40_11470"/>
<accession>A0A7L5BZS1</accession>
<proteinExistence type="predicted"/>
<name>A0A7L5BZS1_9RHOB</name>
<evidence type="ECO:0000313" key="3">
    <source>
        <dbReference type="Proteomes" id="UP000503336"/>
    </source>
</evidence>
<evidence type="ECO:0000313" key="2">
    <source>
        <dbReference type="EMBL" id="QIE56017.1"/>
    </source>
</evidence>
<gene>
    <name evidence="2" type="ORF">G5B40_11470</name>
</gene>
<evidence type="ECO:0000259" key="1">
    <source>
        <dbReference type="Pfam" id="PF01261"/>
    </source>
</evidence>
<dbReference type="RefSeq" id="WP_165098683.1">
    <property type="nucleotide sequence ID" value="NZ_CP049056.1"/>
</dbReference>
<dbReference type="Pfam" id="PF01261">
    <property type="entry name" value="AP_endonuc_2"/>
    <property type="match status" value="1"/>
</dbReference>
<organism evidence="2 3">
    <name type="scientific">Pikeienuella piscinae</name>
    <dbReference type="NCBI Taxonomy" id="2748098"/>
    <lineage>
        <taxon>Bacteria</taxon>
        <taxon>Pseudomonadati</taxon>
        <taxon>Pseudomonadota</taxon>
        <taxon>Alphaproteobacteria</taxon>
        <taxon>Rhodobacterales</taxon>
        <taxon>Paracoccaceae</taxon>
        <taxon>Pikeienuella</taxon>
    </lineage>
</organism>
<dbReference type="InterPro" id="IPR050312">
    <property type="entry name" value="IolE/XylAMocC-like"/>
</dbReference>
<reference evidence="2 3" key="1">
    <citation type="submission" date="2020-02" db="EMBL/GenBank/DDBJ databases">
        <title>complete genome sequence of Rhodobacteraceae bacterium.</title>
        <authorList>
            <person name="Park J."/>
            <person name="Kim Y.-S."/>
            <person name="Kim K.-H."/>
        </authorList>
    </citation>
    <scope>NUCLEOTIDE SEQUENCE [LARGE SCALE GENOMIC DNA]</scope>
    <source>
        <strain evidence="2 3">RR4-56</strain>
    </source>
</reference>
<dbReference type="PANTHER" id="PTHR12110">
    <property type="entry name" value="HYDROXYPYRUVATE ISOMERASE"/>
    <property type="match status" value="1"/>
</dbReference>
<dbReference type="Gene3D" id="3.20.20.150">
    <property type="entry name" value="Divalent-metal-dependent TIM barrel enzymes"/>
    <property type="match status" value="1"/>
</dbReference>
<feature type="domain" description="Xylose isomerase-like TIM barrel" evidence="1">
    <location>
        <begin position="31"/>
        <end position="266"/>
    </location>
</feature>
<keyword evidence="2" id="KW-0413">Isomerase</keyword>
<sequence>MPYPIVINNFPYIWLYDVEACLDHLVAQGHRRVELLLTAPYCWPRSLKKDVRGRISERVRSGEIEIVALNPGGFDNNLASPAEEVRDLAGRILAETIDLAADWRAKGIVMSPGAGRPLLPPPITMLEGWSRAGVETLLARTEQSGVSLLLENIPYSFWPKADQIAGLIEAIDHPNLGAVYDVPNAVFAGESPDHGFERLKQHLRLVHFSDTPLSSWKHDRIGAGVVRFDEALQAMRRIGYEGDLVLEIIDADGDAAIAESVAAMKRLDPD</sequence>
<dbReference type="SUPFAM" id="SSF51658">
    <property type="entry name" value="Xylose isomerase-like"/>
    <property type="match status" value="1"/>
</dbReference>